<dbReference type="Proteomes" id="UP000320048">
    <property type="component" value="Unassembled WGS sequence"/>
</dbReference>
<accession>A0A537JFF0</accession>
<dbReference type="Gene3D" id="3.40.50.2000">
    <property type="entry name" value="Glycogen Phosphorylase B"/>
    <property type="match status" value="1"/>
</dbReference>
<evidence type="ECO:0000256" key="2">
    <source>
        <dbReference type="ARBA" id="ARBA00006962"/>
    </source>
</evidence>
<keyword evidence="3" id="KW-0328">Glycosyltransferase</keyword>
<dbReference type="GO" id="GO:0016758">
    <property type="term" value="F:hexosyltransferase activity"/>
    <property type="evidence" value="ECO:0007669"/>
    <property type="project" value="InterPro"/>
</dbReference>
<evidence type="ECO:0000259" key="6">
    <source>
        <dbReference type="Pfam" id="PF06925"/>
    </source>
</evidence>
<dbReference type="Pfam" id="PF04101">
    <property type="entry name" value="Glyco_tran_28_C"/>
    <property type="match status" value="1"/>
</dbReference>
<dbReference type="GO" id="GO:0009247">
    <property type="term" value="P:glycolipid biosynthetic process"/>
    <property type="evidence" value="ECO:0007669"/>
    <property type="project" value="InterPro"/>
</dbReference>
<feature type="domain" description="Diacylglycerol glucosyltransferase N-terminal" evidence="6">
    <location>
        <begin position="14"/>
        <end position="179"/>
    </location>
</feature>
<feature type="domain" description="Glycosyl transferase family 28 C-terminal" evidence="5">
    <location>
        <begin position="232"/>
        <end position="361"/>
    </location>
</feature>
<dbReference type="PANTHER" id="PTHR43025">
    <property type="entry name" value="MONOGALACTOSYLDIACYLGLYCEROL SYNTHASE"/>
    <property type="match status" value="1"/>
</dbReference>
<dbReference type="GO" id="GO:0016020">
    <property type="term" value="C:membrane"/>
    <property type="evidence" value="ECO:0007669"/>
    <property type="project" value="UniProtKB-SubCell"/>
</dbReference>
<dbReference type="InterPro" id="IPR050519">
    <property type="entry name" value="Glycosyltransf_28_UgtP"/>
</dbReference>
<protein>
    <submittedName>
        <fullName evidence="7">Glycosyltransferase</fullName>
    </submittedName>
</protein>
<dbReference type="Pfam" id="PF06925">
    <property type="entry name" value="MGDG_synth"/>
    <property type="match status" value="1"/>
</dbReference>
<evidence type="ECO:0000256" key="4">
    <source>
        <dbReference type="ARBA" id="ARBA00022679"/>
    </source>
</evidence>
<evidence type="ECO:0000256" key="3">
    <source>
        <dbReference type="ARBA" id="ARBA00022676"/>
    </source>
</evidence>
<keyword evidence="4 7" id="KW-0808">Transferase</keyword>
<reference evidence="7 8" key="1">
    <citation type="journal article" date="2019" name="Nat. Microbiol.">
        <title>Mediterranean grassland soil C-N compound turnover is dependent on rainfall and depth, and is mediated by genomically divergent microorganisms.</title>
        <authorList>
            <person name="Diamond S."/>
            <person name="Andeer P.F."/>
            <person name="Li Z."/>
            <person name="Crits-Christoph A."/>
            <person name="Burstein D."/>
            <person name="Anantharaman K."/>
            <person name="Lane K.R."/>
            <person name="Thomas B.C."/>
            <person name="Pan C."/>
            <person name="Northen T.R."/>
            <person name="Banfield J.F."/>
        </authorList>
    </citation>
    <scope>NUCLEOTIDE SEQUENCE [LARGE SCALE GENOMIC DNA]</scope>
    <source>
        <strain evidence="7">NP_7</strain>
    </source>
</reference>
<dbReference type="EMBL" id="VBAO01000144">
    <property type="protein sequence ID" value="TMI82052.1"/>
    <property type="molecule type" value="Genomic_DNA"/>
</dbReference>
<evidence type="ECO:0000259" key="5">
    <source>
        <dbReference type="Pfam" id="PF04101"/>
    </source>
</evidence>
<dbReference type="AlphaFoldDB" id="A0A537JFF0"/>
<comment type="subcellular location">
    <subcellularLocation>
        <location evidence="1">Membrane</location>
    </subcellularLocation>
</comment>
<dbReference type="PANTHER" id="PTHR43025:SF3">
    <property type="entry name" value="MONOGALACTOSYLDIACYLGLYCEROL SYNTHASE 1, CHLOROPLASTIC"/>
    <property type="match status" value="1"/>
</dbReference>
<name>A0A537JFF0_9BACT</name>
<comment type="caution">
    <text evidence="7">The sequence shown here is derived from an EMBL/GenBank/DDBJ whole genome shotgun (WGS) entry which is preliminary data.</text>
</comment>
<gene>
    <name evidence="7" type="ORF">E6H04_05515</name>
</gene>
<comment type="similarity">
    <text evidence="2">Belongs to the glycosyltransferase 28 family.</text>
</comment>
<proteinExistence type="inferred from homology"/>
<evidence type="ECO:0000313" key="8">
    <source>
        <dbReference type="Proteomes" id="UP000320048"/>
    </source>
</evidence>
<dbReference type="SUPFAM" id="SSF53756">
    <property type="entry name" value="UDP-Glycosyltransferase/glycogen phosphorylase"/>
    <property type="match status" value="1"/>
</dbReference>
<sequence length="390" mass="42887">MLLSILSCNYGGGHLRVGEAIAAEWESRTGGRAEIVDYFAQFVHPVFDAVTKFSYVQSVRRAPGMYGMFYRATGEIRPDSLVQRAINRMGLERLDRYLDAKRPDVVCCVHCTPAGTMSDLKVLGRTTVPCVTVITDYVTHSQWIHPSVERYCVPADAVRDGLVDRGIPGDRVFVTGLPIERKFLRPLEREALTRRFELTPRRPVILVMAGAYAMLGGVGDVVRVLARFPRPLQALVVCGLDRRMAQQVRARTARAPHPFHVFEYVDNVEELMAVSDLLITKAGGVTVSEALAMDLPMLIYRPIPGQEEGNTAYLLRHGAALAPRTPAMLHELLETLLADPGRIEAMRRAAAQLARPDAAAQVVAHLAALAAGTDADSPEQRTLAISTPRT</sequence>
<organism evidence="7 8">
    <name type="scientific">Candidatus Segetimicrobium genomatis</name>
    <dbReference type="NCBI Taxonomy" id="2569760"/>
    <lineage>
        <taxon>Bacteria</taxon>
        <taxon>Bacillati</taxon>
        <taxon>Candidatus Sysuimicrobiota</taxon>
        <taxon>Candidatus Sysuimicrobiia</taxon>
        <taxon>Candidatus Sysuimicrobiales</taxon>
        <taxon>Candidatus Segetimicrobiaceae</taxon>
        <taxon>Candidatus Segetimicrobium</taxon>
    </lineage>
</organism>
<evidence type="ECO:0000313" key="7">
    <source>
        <dbReference type="EMBL" id="TMI82052.1"/>
    </source>
</evidence>
<evidence type="ECO:0000256" key="1">
    <source>
        <dbReference type="ARBA" id="ARBA00004370"/>
    </source>
</evidence>
<dbReference type="InterPro" id="IPR009695">
    <property type="entry name" value="Diacylglyc_glucosyltr_N"/>
</dbReference>
<dbReference type="InterPro" id="IPR007235">
    <property type="entry name" value="Glyco_trans_28_C"/>
</dbReference>